<evidence type="ECO:0000256" key="1">
    <source>
        <dbReference type="SAM" id="MobiDB-lite"/>
    </source>
</evidence>
<evidence type="ECO:0000313" key="3">
    <source>
        <dbReference type="Proteomes" id="UP000063699"/>
    </source>
</evidence>
<feature type="region of interest" description="Disordered" evidence="1">
    <location>
        <begin position="1"/>
        <end position="21"/>
    </location>
</feature>
<sequence length="113" mass="11771">MSGNPHKPAPSTLQTLTGAHSTANAAATRRRSILACPTYPDPAATAELARGDAVALVGLVRDEDPRVVFGALQYYTHEQLAALAVALAAMVPPDRSAADLLAWLDPLATQEVA</sequence>
<dbReference type="RefSeq" id="WP_054288805.1">
    <property type="nucleotide sequence ID" value="NZ_CP012752.1"/>
</dbReference>
<protein>
    <submittedName>
        <fullName evidence="2">Uncharacterized protein</fullName>
    </submittedName>
</protein>
<dbReference type="Proteomes" id="UP000063699">
    <property type="component" value="Chromosome"/>
</dbReference>
<evidence type="ECO:0000313" key="2">
    <source>
        <dbReference type="EMBL" id="ALG06833.1"/>
    </source>
</evidence>
<proteinExistence type="predicted"/>
<name>A0A0N9HQ61_9PSEU</name>
<dbReference type="EMBL" id="CP012752">
    <property type="protein sequence ID" value="ALG06833.1"/>
    <property type="molecule type" value="Genomic_DNA"/>
</dbReference>
<gene>
    <name evidence="2" type="ORF">AOZ06_07730</name>
</gene>
<reference evidence="2 3" key="1">
    <citation type="submission" date="2015-07" db="EMBL/GenBank/DDBJ databases">
        <title>Genome sequencing of Kibdelosporangium phytohabitans.</title>
        <authorList>
            <person name="Qin S."/>
            <person name="Xing K."/>
        </authorList>
    </citation>
    <scope>NUCLEOTIDE SEQUENCE [LARGE SCALE GENOMIC DNA]</scope>
    <source>
        <strain evidence="2 3">KLBMP1111</strain>
    </source>
</reference>
<dbReference type="STRING" id="860235.AOZ06_07730"/>
<keyword evidence="3" id="KW-1185">Reference proteome</keyword>
<dbReference type="KEGG" id="kphy:AOZ06_07730"/>
<organism evidence="2 3">
    <name type="scientific">Kibdelosporangium phytohabitans</name>
    <dbReference type="NCBI Taxonomy" id="860235"/>
    <lineage>
        <taxon>Bacteria</taxon>
        <taxon>Bacillati</taxon>
        <taxon>Actinomycetota</taxon>
        <taxon>Actinomycetes</taxon>
        <taxon>Pseudonocardiales</taxon>
        <taxon>Pseudonocardiaceae</taxon>
        <taxon>Kibdelosporangium</taxon>
    </lineage>
</organism>
<accession>A0A0N9HQ61</accession>
<dbReference type="AlphaFoldDB" id="A0A0N9HQ61"/>